<gene>
    <name evidence="1" type="ORF">GCM10022210_28120</name>
</gene>
<evidence type="ECO:0000313" key="2">
    <source>
        <dbReference type="Proteomes" id="UP001500742"/>
    </source>
</evidence>
<proteinExistence type="predicted"/>
<accession>A0ABP7Q3F6</accession>
<reference evidence="2" key="1">
    <citation type="journal article" date="2019" name="Int. J. Syst. Evol. Microbiol.">
        <title>The Global Catalogue of Microorganisms (GCM) 10K type strain sequencing project: providing services to taxonomists for standard genome sequencing and annotation.</title>
        <authorList>
            <consortium name="The Broad Institute Genomics Platform"/>
            <consortium name="The Broad Institute Genome Sequencing Center for Infectious Disease"/>
            <person name="Wu L."/>
            <person name="Ma J."/>
        </authorList>
    </citation>
    <scope>NUCLEOTIDE SEQUENCE [LARGE SCALE GENOMIC DNA]</scope>
    <source>
        <strain evidence="2">JCM 16601</strain>
    </source>
</reference>
<keyword evidence="2" id="KW-1185">Reference proteome</keyword>
<evidence type="ECO:0000313" key="1">
    <source>
        <dbReference type="EMBL" id="GAA3975891.1"/>
    </source>
</evidence>
<organism evidence="1 2">
    <name type="scientific">Mucilaginibacter dorajii</name>
    <dbReference type="NCBI Taxonomy" id="692994"/>
    <lineage>
        <taxon>Bacteria</taxon>
        <taxon>Pseudomonadati</taxon>
        <taxon>Bacteroidota</taxon>
        <taxon>Sphingobacteriia</taxon>
        <taxon>Sphingobacteriales</taxon>
        <taxon>Sphingobacteriaceae</taxon>
        <taxon>Mucilaginibacter</taxon>
    </lineage>
</organism>
<dbReference type="RefSeq" id="WP_259087510.1">
    <property type="nucleotide sequence ID" value="NZ_BAAAZC010000019.1"/>
</dbReference>
<sequence length="57" mass="6426">MSDKDIAKLTELANTRLERARAMSKKEAILSLNEAGILTKKGKFMQAYVELEEVVNK</sequence>
<name>A0ABP7Q3F6_9SPHI</name>
<dbReference type="EMBL" id="BAAAZC010000019">
    <property type="protein sequence ID" value="GAA3975891.1"/>
    <property type="molecule type" value="Genomic_DNA"/>
</dbReference>
<comment type="caution">
    <text evidence="1">The sequence shown here is derived from an EMBL/GenBank/DDBJ whole genome shotgun (WGS) entry which is preliminary data.</text>
</comment>
<protein>
    <submittedName>
        <fullName evidence="1">Uncharacterized protein</fullName>
    </submittedName>
</protein>
<dbReference type="Proteomes" id="UP001500742">
    <property type="component" value="Unassembled WGS sequence"/>
</dbReference>